<evidence type="ECO:0000313" key="4">
    <source>
        <dbReference type="Proteomes" id="UP000095300"/>
    </source>
</evidence>
<dbReference type="Pfam" id="PF05267">
    <property type="entry name" value="DUF725"/>
    <property type="match status" value="1"/>
</dbReference>
<accession>A0A1I8P7T9</accession>
<feature type="chain" id="PRO_5009326171" description="Protein TsetseEP domain-containing protein" evidence="1">
    <location>
        <begin position="23"/>
        <end position="223"/>
    </location>
</feature>
<dbReference type="InterPro" id="IPR007931">
    <property type="entry name" value="TsetseEP"/>
</dbReference>
<dbReference type="KEGG" id="scac:106082468"/>
<proteinExistence type="predicted"/>
<evidence type="ECO:0000256" key="1">
    <source>
        <dbReference type="SAM" id="SignalP"/>
    </source>
</evidence>
<keyword evidence="4" id="KW-1185">Reference proteome</keyword>
<evidence type="ECO:0000259" key="2">
    <source>
        <dbReference type="Pfam" id="PF05267"/>
    </source>
</evidence>
<dbReference type="Proteomes" id="UP000095300">
    <property type="component" value="Unassembled WGS sequence"/>
</dbReference>
<feature type="domain" description="Protein TsetseEP" evidence="2">
    <location>
        <begin position="45"/>
        <end position="164"/>
    </location>
</feature>
<feature type="signal peptide" evidence="1">
    <location>
        <begin position="1"/>
        <end position="22"/>
    </location>
</feature>
<keyword evidence="1" id="KW-0732">Signal</keyword>
<dbReference type="OrthoDB" id="8025893at2759"/>
<reference evidence="3" key="1">
    <citation type="submission" date="2020-05" db="UniProtKB">
        <authorList>
            <consortium name="EnsemblMetazoa"/>
        </authorList>
    </citation>
    <scope>IDENTIFICATION</scope>
    <source>
        <strain evidence="3">USDA</strain>
    </source>
</reference>
<protein>
    <recommendedName>
        <fullName evidence="2">Protein TsetseEP domain-containing protein</fullName>
    </recommendedName>
</protein>
<dbReference type="AlphaFoldDB" id="A0A1I8P7T9"/>
<dbReference type="EnsemblMetazoa" id="SCAU005629-RA">
    <property type="protein sequence ID" value="SCAU005629-PA"/>
    <property type="gene ID" value="SCAU005629"/>
</dbReference>
<sequence length="223" mass="24452">MNIFGKVFIVFFTTVLINHVSAQTSHNLANLFFRSRMASQDPAVTVACFNEYMMATSVVGEAYSSGYNQCLMTAKEGRDVVETEMANGRSLIVENSQDVCHSMTKCNEENTTLGIFNCHAQIGAMNTKAVYSISGNASEFANAMHEKYRLIDLKHEQCCKSAERKYVEDTAIVYHTLQTCLEGGAAPAITTTPAPSTTSEPSVFDQASQNIHKIADPVLKVLN</sequence>
<evidence type="ECO:0000313" key="3">
    <source>
        <dbReference type="EnsemblMetazoa" id="SCAU005629-PA"/>
    </source>
</evidence>
<gene>
    <name evidence="3" type="primary">106082468</name>
</gene>
<organism evidence="3 4">
    <name type="scientific">Stomoxys calcitrans</name>
    <name type="common">Stable fly</name>
    <name type="synonym">Conops calcitrans</name>
    <dbReference type="NCBI Taxonomy" id="35570"/>
    <lineage>
        <taxon>Eukaryota</taxon>
        <taxon>Metazoa</taxon>
        <taxon>Ecdysozoa</taxon>
        <taxon>Arthropoda</taxon>
        <taxon>Hexapoda</taxon>
        <taxon>Insecta</taxon>
        <taxon>Pterygota</taxon>
        <taxon>Neoptera</taxon>
        <taxon>Endopterygota</taxon>
        <taxon>Diptera</taxon>
        <taxon>Brachycera</taxon>
        <taxon>Muscomorpha</taxon>
        <taxon>Muscoidea</taxon>
        <taxon>Muscidae</taxon>
        <taxon>Stomoxys</taxon>
    </lineage>
</organism>
<dbReference type="VEuPathDB" id="VectorBase:SCAU005629"/>
<name>A0A1I8P7T9_STOCA</name>